<protein>
    <submittedName>
        <fullName evidence="1">Uncharacterized protein</fullName>
    </submittedName>
</protein>
<gene>
    <name evidence="1" type="ORF">NDU88_004385</name>
</gene>
<evidence type="ECO:0000313" key="1">
    <source>
        <dbReference type="EMBL" id="KAJ1084233.1"/>
    </source>
</evidence>
<proteinExistence type="predicted"/>
<accession>A0AAV7KZC2</accession>
<name>A0AAV7KZC2_PLEWA</name>
<dbReference type="Proteomes" id="UP001066276">
    <property type="component" value="Chromosome 12"/>
</dbReference>
<dbReference type="EMBL" id="JANPWB010000016">
    <property type="protein sequence ID" value="KAJ1084233.1"/>
    <property type="molecule type" value="Genomic_DNA"/>
</dbReference>
<dbReference type="AlphaFoldDB" id="A0AAV7KZC2"/>
<sequence length="225" mass="24100">MPGGHAGAASLLGPAATHLRGGYLRPPPKKRLCLLLRRSEHPGPAEEHWTPGGRGRCKKRIDVQISPFSSSCRLLCGPEVCTARLLGLRAIPGPLTRVAQLSAPLCLSDTRSLLLLLPLGLRAGGLHGALVAFLAFTHVASFPLQRDADALFSNLCMRKHPRAISGVSDMVGRGSPCPRPPFCFILLFLHCAQAVAAGTTDAAWHRWRPGTRASPCQRGLQKIHA</sequence>
<comment type="caution">
    <text evidence="1">The sequence shown here is derived from an EMBL/GenBank/DDBJ whole genome shotgun (WGS) entry which is preliminary data.</text>
</comment>
<evidence type="ECO:0000313" key="2">
    <source>
        <dbReference type="Proteomes" id="UP001066276"/>
    </source>
</evidence>
<organism evidence="1 2">
    <name type="scientific">Pleurodeles waltl</name>
    <name type="common">Iberian ribbed newt</name>
    <dbReference type="NCBI Taxonomy" id="8319"/>
    <lineage>
        <taxon>Eukaryota</taxon>
        <taxon>Metazoa</taxon>
        <taxon>Chordata</taxon>
        <taxon>Craniata</taxon>
        <taxon>Vertebrata</taxon>
        <taxon>Euteleostomi</taxon>
        <taxon>Amphibia</taxon>
        <taxon>Batrachia</taxon>
        <taxon>Caudata</taxon>
        <taxon>Salamandroidea</taxon>
        <taxon>Salamandridae</taxon>
        <taxon>Pleurodelinae</taxon>
        <taxon>Pleurodeles</taxon>
    </lineage>
</organism>
<reference evidence="1" key="1">
    <citation type="journal article" date="2022" name="bioRxiv">
        <title>Sequencing and chromosome-scale assembly of the giantPleurodeles waltlgenome.</title>
        <authorList>
            <person name="Brown T."/>
            <person name="Elewa A."/>
            <person name="Iarovenko S."/>
            <person name="Subramanian E."/>
            <person name="Araus A.J."/>
            <person name="Petzold A."/>
            <person name="Susuki M."/>
            <person name="Suzuki K.-i.T."/>
            <person name="Hayashi T."/>
            <person name="Toyoda A."/>
            <person name="Oliveira C."/>
            <person name="Osipova E."/>
            <person name="Leigh N.D."/>
            <person name="Simon A."/>
            <person name="Yun M.H."/>
        </authorList>
    </citation>
    <scope>NUCLEOTIDE SEQUENCE</scope>
    <source>
        <strain evidence="1">20211129_DDA</strain>
        <tissue evidence="1">Liver</tissue>
    </source>
</reference>
<keyword evidence="2" id="KW-1185">Reference proteome</keyword>